<keyword evidence="4" id="KW-0813">Transport</keyword>
<evidence type="ECO:0000256" key="6">
    <source>
        <dbReference type="ARBA" id="ARBA00022692"/>
    </source>
</evidence>
<dbReference type="CDD" id="cd13143">
    <property type="entry name" value="MATE_MepA_like"/>
    <property type="match status" value="1"/>
</dbReference>
<evidence type="ECO:0000256" key="5">
    <source>
        <dbReference type="ARBA" id="ARBA00022475"/>
    </source>
</evidence>
<keyword evidence="7 10" id="KW-1133">Transmembrane helix</keyword>
<dbReference type="PANTHER" id="PTHR43823:SF3">
    <property type="entry name" value="MULTIDRUG EXPORT PROTEIN MEPA"/>
    <property type="match status" value="1"/>
</dbReference>
<accession>A0ABS6YDW6</accession>
<comment type="subcellular location">
    <subcellularLocation>
        <location evidence="1">Cell membrane</location>
        <topology evidence="1">Multi-pass membrane protein</topology>
    </subcellularLocation>
</comment>
<sequence>MKKESNNYQLLTQAPVSRAIIKMALPSIVIMLITGFYNIADTFFVGKLSTQATAAVGVVFSVMFFVQAIGFFFGHGSGNYISRELGAQRHNNAQRMASTGFFLSFTLGLVVLLIGEACITPLSLWLGSTPTILPHTKQYLGISLLGTPFFTSSLTMNNQMRFQGNARLALWGILSGAIVNVLLDPLFIFVFDMGVAGAALATVIGQFISFLILLRMTYLGGNIRYSWRNFTPKVALFKEIIAGGTPSLSRQGLACIAMILLNTAASAYGDVAIAAMSIVSRCTMMVLAAVIGFGQGFQPFCGFNYGAQQYQRVKQGFWFSVKVCFIFLLLLSCAGWCFPVEIIDLFRRDAEVVAIGCEALKWQLSVLPLLSFTIVSNMLLQTIRKPWRANLLASARSGLFFIPLILILPRLFQLQGVEMCQAISDLLAFLISVPVVRMTFKEMDIQTQNMHPNTTTS</sequence>
<feature type="transmembrane region" description="Helical" evidence="10">
    <location>
        <begin position="138"/>
        <end position="156"/>
    </location>
</feature>
<evidence type="ECO:0000256" key="4">
    <source>
        <dbReference type="ARBA" id="ARBA00022448"/>
    </source>
</evidence>
<dbReference type="InterPro" id="IPR048279">
    <property type="entry name" value="MdtK-like"/>
</dbReference>
<comment type="similarity">
    <text evidence="2">Belongs to the multi antimicrobial extrusion (MATE) (TC 2.A.66.1) family. MepA subfamily.</text>
</comment>
<dbReference type="EMBL" id="JAHXCT010000006">
    <property type="protein sequence ID" value="MBW4769740.1"/>
    <property type="molecule type" value="Genomic_DNA"/>
</dbReference>
<dbReference type="InterPro" id="IPR002528">
    <property type="entry name" value="MATE_fam"/>
</dbReference>
<feature type="transmembrane region" description="Helical" evidence="10">
    <location>
        <begin position="317"/>
        <end position="342"/>
    </location>
</feature>
<evidence type="ECO:0000256" key="2">
    <source>
        <dbReference type="ARBA" id="ARBA00008417"/>
    </source>
</evidence>
<gene>
    <name evidence="11" type="ORF">KZO38_08215</name>
</gene>
<evidence type="ECO:0000256" key="1">
    <source>
        <dbReference type="ARBA" id="ARBA00004651"/>
    </source>
</evidence>
<feature type="transmembrane region" description="Helical" evidence="10">
    <location>
        <begin position="195"/>
        <end position="214"/>
    </location>
</feature>
<dbReference type="InterPro" id="IPR045070">
    <property type="entry name" value="MATE_MepA-like"/>
</dbReference>
<dbReference type="NCBIfam" id="TIGR00797">
    <property type="entry name" value="matE"/>
    <property type="match status" value="1"/>
</dbReference>
<keyword evidence="8 10" id="KW-0472">Membrane</keyword>
<feature type="transmembrane region" description="Helical" evidence="10">
    <location>
        <begin position="253"/>
        <end position="278"/>
    </location>
</feature>
<dbReference type="Pfam" id="PF01554">
    <property type="entry name" value="MatE"/>
    <property type="match status" value="2"/>
</dbReference>
<keyword evidence="9" id="KW-0046">Antibiotic resistance</keyword>
<dbReference type="InterPro" id="IPR051327">
    <property type="entry name" value="MATE_MepA_subfamily"/>
</dbReference>
<evidence type="ECO:0000256" key="7">
    <source>
        <dbReference type="ARBA" id="ARBA00022989"/>
    </source>
</evidence>
<feature type="transmembrane region" description="Helical" evidence="10">
    <location>
        <begin position="168"/>
        <end position="189"/>
    </location>
</feature>
<comment type="caution">
    <text evidence="11">The sequence shown here is derived from an EMBL/GenBank/DDBJ whole genome shotgun (WGS) entry which is preliminary data.</text>
</comment>
<proteinExistence type="inferred from homology"/>
<protein>
    <recommendedName>
        <fullName evidence="3">Multidrug export protein MepA</fullName>
    </recommendedName>
</protein>
<dbReference type="PANTHER" id="PTHR43823">
    <property type="entry name" value="SPORULATION PROTEIN YKVU"/>
    <property type="match status" value="1"/>
</dbReference>
<evidence type="ECO:0000313" key="12">
    <source>
        <dbReference type="Proteomes" id="UP000788426"/>
    </source>
</evidence>
<feature type="transmembrane region" description="Helical" evidence="10">
    <location>
        <begin position="101"/>
        <end position="126"/>
    </location>
</feature>
<evidence type="ECO:0000256" key="10">
    <source>
        <dbReference type="SAM" id="Phobius"/>
    </source>
</evidence>
<organism evidence="11 12">
    <name type="scientific">Hoylesella nanceiensis</name>
    <dbReference type="NCBI Taxonomy" id="425941"/>
    <lineage>
        <taxon>Bacteria</taxon>
        <taxon>Pseudomonadati</taxon>
        <taxon>Bacteroidota</taxon>
        <taxon>Bacteroidia</taxon>
        <taxon>Bacteroidales</taxon>
        <taxon>Prevotellaceae</taxon>
        <taxon>Hoylesella</taxon>
    </lineage>
</organism>
<dbReference type="PIRSF" id="PIRSF006603">
    <property type="entry name" value="DinF"/>
    <property type="match status" value="1"/>
</dbReference>
<keyword evidence="5" id="KW-1003">Cell membrane</keyword>
<evidence type="ECO:0000256" key="9">
    <source>
        <dbReference type="ARBA" id="ARBA00023251"/>
    </source>
</evidence>
<reference evidence="11 12" key="1">
    <citation type="submission" date="2021-07" db="EMBL/GenBank/DDBJ databases">
        <title>Genomic diversity and antimicrobial resistance of Prevotella spp. isolated from chronic lung disease airways.</title>
        <authorList>
            <person name="Webb K.A."/>
            <person name="Olagoke O.S."/>
            <person name="Baird T."/>
            <person name="Neill J."/>
            <person name="Pham A."/>
            <person name="Wells T.J."/>
            <person name="Ramsay K.A."/>
            <person name="Bell S.C."/>
            <person name="Sarovich D.S."/>
            <person name="Price E.P."/>
        </authorList>
    </citation>
    <scope>NUCLEOTIDE SEQUENCE [LARGE SCALE GENOMIC DNA]</scope>
    <source>
        <strain evidence="11 12">SCHI0011.S.12</strain>
    </source>
</reference>
<feature type="transmembrane region" description="Helical" evidence="10">
    <location>
        <begin position="52"/>
        <end position="73"/>
    </location>
</feature>
<evidence type="ECO:0000313" key="11">
    <source>
        <dbReference type="EMBL" id="MBW4769740.1"/>
    </source>
</evidence>
<dbReference type="Proteomes" id="UP000788426">
    <property type="component" value="Unassembled WGS sequence"/>
</dbReference>
<feature type="transmembrane region" description="Helical" evidence="10">
    <location>
        <begin position="20"/>
        <end position="40"/>
    </location>
</feature>
<dbReference type="RefSeq" id="WP_219481805.1">
    <property type="nucleotide sequence ID" value="NZ_CAURBD010000004.1"/>
</dbReference>
<evidence type="ECO:0000256" key="3">
    <source>
        <dbReference type="ARBA" id="ARBA00022106"/>
    </source>
</evidence>
<name>A0ABS6YDW6_9BACT</name>
<feature type="transmembrane region" description="Helical" evidence="10">
    <location>
        <begin position="284"/>
        <end position="305"/>
    </location>
</feature>
<evidence type="ECO:0000256" key="8">
    <source>
        <dbReference type="ARBA" id="ARBA00023136"/>
    </source>
</evidence>
<keyword evidence="6 10" id="KW-0812">Transmembrane</keyword>
<keyword evidence="12" id="KW-1185">Reference proteome</keyword>